<dbReference type="PANTHER" id="PTHR12601:SF39">
    <property type="entry name" value="PROTEIN REDUCED CHLOROPLAST COVERAGE 2"/>
    <property type="match status" value="1"/>
</dbReference>
<evidence type="ECO:0000259" key="2">
    <source>
        <dbReference type="Pfam" id="PF15044"/>
    </source>
</evidence>
<evidence type="ECO:0000256" key="1">
    <source>
        <dbReference type="SAM" id="MobiDB-lite"/>
    </source>
</evidence>
<proteinExistence type="predicted"/>
<dbReference type="Proteomes" id="UP000288805">
    <property type="component" value="Unassembled WGS sequence"/>
</dbReference>
<feature type="region of interest" description="Disordered" evidence="1">
    <location>
        <begin position="124"/>
        <end position="198"/>
    </location>
</feature>
<feature type="region of interest" description="Disordered" evidence="1">
    <location>
        <begin position="1"/>
        <end position="20"/>
    </location>
</feature>
<feature type="compositionally biased region" description="Basic and acidic residues" evidence="1">
    <location>
        <begin position="182"/>
        <end position="195"/>
    </location>
</feature>
<dbReference type="AlphaFoldDB" id="A0A438BU83"/>
<comment type="caution">
    <text evidence="3">The sequence shown here is derived from an EMBL/GenBank/DDBJ whole genome shotgun (WGS) entry which is preliminary data.</text>
</comment>
<organism evidence="3 4">
    <name type="scientific">Vitis vinifera</name>
    <name type="common">Grape</name>
    <dbReference type="NCBI Taxonomy" id="29760"/>
    <lineage>
        <taxon>Eukaryota</taxon>
        <taxon>Viridiplantae</taxon>
        <taxon>Streptophyta</taxon>
        <taxon>Embryophyta</taxon>
        <taxon>Tracheophyta</taxon>
        <taxon>Spermatophyta</taxon>
        <taxon>Magnoliopsida</taxon>
        <taxon>eudicotyledons</taxon>
        <taxon>Gunneridae</taxon>
        <taxon>Pentapetalae</taxon>
        <taxon>rosids</taxon>
        <taxon>Vitales</taxon>
        <taxon>Vitaceae</taxon>
        <taxon>Viteae</taxon>
        <taxon>Vitis</taxon>
    </lineage>
</organism>
<dbReference type="InterPro" id="IPR028275">
    <property type="entry name" value="CLU_N"/>
</dbReference>
<feature type="compositionally biased region" description="Low complexity" evidence="1">
    <location>
        <begin position="124"/>
        <end position="143"/>
    </location>
</feature>
<evidence type="ECO:0000313" key="3">
    <source>
        <dbReference type="EMBL" id="RVW14437.1"/>
    </source>
</evidence>
<dbReference type="EMBL" id="QGNW01002619">
    <property type="protein sequence ID" value="RVW14437.1"/>
    <property type="molecule type" value="Genomic_DNA"/>
</dbReference>
<evidence type="ECO:0000313" key="4">
    <source>
        <dbReference type="Proteomes" id="UP000288805"/>
    </source>
</evidence>
<dbReference type="Pfam" id="PF15044">
    <property type="entry name" value="CLU_N"/>
    <property type="match status" value="1"/>
</dbReference>
<dbReference type="PANTHER" id="PTHR12601">
    <property type="entry name" value="EUKARYOTIC TRANSLATION INITIATION FACTOR 3 SUBUNIT EIF-3"/>
    <property type="match status" value="1"/>
</dbReference>
<protein>
    <submittedName>
        <fullName evidence="3">Protein TSS</fullName>
    </submittedName>
</protein>
<accession>A0A438BU83</accession>
<gene>
    <name evidence="3" type="primary">TSS_15</name>
    <name evidence="3" type="ORF">CK203_090799</name>
</gene>
<dbReference type="InterPro" id="IPR027523">
    <property type="entry name" value="CLU_prot"/>
</dbReference>
<reference evidence="3 4" key="1">
    <citation type="journal article" date="2018" name="PLoS Genet.">
        <title>Population sequencing reveals clonal diversity and ancestral inbreeding in the grapevine cultivar Chardonnay.</title>
        <authorList>
            <person name="Roach M.J."/>
            <person name="Johnson D.L."/>
            <person name="Bohlmann J."/>
            <person name="van Vuuren H.J."/>
            <person name="Jones S.J."/>
            <person name="Pretorius I.S."/>
            <person name="Schmidt S.A."/>
            <person name="Borneman A.R."/>
        </authorList>
    </citation>
    <scope>NUCLEOTIDE SEQUENCE [LARGE SCALE GENOMIC DNA]</scope>
    <source>
        <strain evidence="4">cv. Chardonnay</strain>
        <tissue evidence="3">Leaf</tissue>
    </source>
</reference>
<name>A0A438BU83_VITVI</name>
<feature type="domain" description="Clustered mitochondria protein N-terminal" evidence="2">
    <location>
        <begin position="49"/>
        <end position="119"/>
    </location>
</feature>
<feature type="compositionally biased region" description="Basic residues" evidence="1">
    <location>
        <begin position="1"/>
        <end position="16"/>
    </location>
</feature>
<sequence length="230" mass="24748">MAPKTGKTKPHKTKGEKKKEEKVLPTVIEITVGNARRLTSNTQAQGISTDRILDVRKLLAVHVETCHLINYSLSHEVRGGGLKDSVDIPSLKPCHLTIVQEDYTEDLAVAHVRRLLDIVACTSSFGSPSSSPKKPGSKEPASSQAEGQPSDNWVEPTSKPRSGDKKLGGAQGGAHAHGGVKASKEAKPEESEKGDIAVSMCPPPRLGQFYDFFSFSHLTPPIQCGFSLFV</sequence>